<evidence type="ECO:0000313" key="1">
    <source>
        <dbReference type="EnsemblMetazoa" id="AMIN014214-PA"/>
    </source>
</evidence>
<protein>
    <submittedName>
        <fullName evidence="1">Uncharacterized protein</fullName>
    </submittedName>
</protein>
<organism evidence="1 2">
    <name type="scientific">Anopheles minimus</name>
    <dbReference type="NCBI Taxonomy" id="112268"/>
    <lineage>
        <taxon>Eukaryota</taxon>
        <taxon>Metazoa</taxon>
        <taxon>Ecdysozoa</taxon>
        <taxon>Arthropoda</taxon>
        <taxon>Hexapoda</taxon>
        <taxon>Insecta</taxon>
        <taxon>Pterygota</taxon>
        <taxon>Neoptera</taxon>
        <taxon>Endopterygota</taxon>
        <taxon>Diptera</taxon>
        <taxon>Nematocera</taxon>
        <taxon>Culicoidea</taxon>
        <taxon>Culicidae</taxon>
        <taxon>Anophelinae</taxon>
        <taxon>Anopheles</taxon>
    </lineage>
</organism>
<dbReference type="AlphaFoldDB" id="A0A182WNB8"/>
<dbReference type="EnsemblMetazoa" id="AMIN014214-RA">
    <property type="protein sequence ID" value="AMIN014214-PA"/>
    <property type="gene ID" value="AMIN014214"/>
</dbReference>
<reference evidence="2" key="1">
    <citation type="submission" date="2013-03" db="EMBL/GenBank/DDBJ databases">
        <title>The Genome Sequence of Anopheles minimus MINIMUS1.</title>
        <authorList>
            <consortium name="The Broad Institute Genomics Platform"/>
            <person name="Neafsey D.E."/>
            <person name="Walton C."/>
            <person name="Walker B."/>
            <person name="Young S.K."/>
            <person name="Zeng Q."/>
            <person name="Gargeya S."/>
            <person name="Fitzgerald M."/>
            <person name="Haas B."/>
            <person name="Abouelleil A."/>
            <person name="Allen A.W."/>
            <person name="Alvarado L."/>
            <person name="Arachchi H.M."/>
            <person name="Berlin A.M."/>
            <person name="Chapman S.B."/>
            <person name="Gainer-Dewar J."/>
            <person name="Goldberg J."/>
            <person name="Griggs A."/>
            <person name="Gujja S."/>
            <person name="Hansen M."/>
            <person name="Howarth C."/>
            <person name="Imamovic A."/>
            <person name="Ireland A."/>
            <person name="Larimer J."/>
            <person name="McCowan C."/>
            <person name="Murphy C."/>
            <person name="Pearson M."/>
            <person name="Poon T.W."/>
            <person name="Priest M."/>
            <person name="Roberts A."/>
            <person name="Saif S."/>
            <person name="Shea T."/>
            <person name="Sisk P."/>
            <person name="Sykes S."/>
            <person name="Wortman J."/>
            <person name="Nusbaum C."/>
            <person name="Birren B."/>
        </authorList>
    </citation>
    <scope>NUCLEOTIDE SEQUENCE [LARGE SCALE GENOMIC DNA]</scope>
    <source>
        <strain evidence="2">MINIMUS1</strain>
    </source>
</reference>
<reference evidence="1" key="2">
    <citation type="submission" date="2020-05" db="UniProtKB">
        <authorList>
            <consortium name="EnsemblMetazoa"/>
        </authorList>
    </citation>
    <scope>IDENTIFICATION</scope>
    <source>
        <strain evidence="1">MINIMUS1</strain>
    </source>
</reference>
<accession>A0A182WNB8</accession>
<keyword evidence="2" id="KW-1185">Reference proteome</keyword>
<evidence type="ECO:0000313" key="2">
    <source>
        <dbReference type="Proteomes" id="UP000075920"/>
    </source>
</evidence>
<proteinExistence type="predicted"/>
<dbReference type="Proteomes" id="UP000075920">
    <property type="component" value="Unassembled WGS sequence"/>
</dbReference>
<name>A0A182WNB8_9DIPT</name>
<dbReference type="VEuPathDB" id="VectorBase:AMIN014214"/>
<sequence>MCVFVYVLCVYARIYST</sequence>